<dbReference type="CDD" id="cd00840">
    <property type="entry name" value="MPP_Mre11_N"/>
    <property type="match status" value="1"/>
</dbReference>
<keyword evidence="1" id="KW-0378">Hydrolase</keyword>
<dbReference type="EMBL" id="CP015519">
    <property type="protein sequence ID" value="APG27382.1"/>
    <property type="molecule type" value="Genomic_DNA"/>
</dbReference>
<dbReference type="Pfam" id="PF00149">
    <property type="entry name" value="Metallophos"/>
    <property type="match status" value="1"/>
</dbReference>
<dbReference type="AlphaFoldDB" id="A0A1L3GN73"/>
<dbReference type="SUPFAM" id="SSF56300">
    <property type="entry name" value="Metallo-dependent phosphatases"/>
    <property type="match status" value="1"/>
</dbReference>
<dbReference type="InterPro" id="IPR004843">
    <property type="entry name" value="Calcineurin-like_PHP"/>
</dbReference>
<protein>
    <recommendedName>
        <fullName evidence="2">Calcineurin-like phosphoesterase domain-containing protein</fullName>
    </recommendedName>
</protein>
<evidence type="ECO:0000313" key="3">
    <source>
        <dbReference type="EMBL" id="APG27382.1"/>
    </source>
</evidence>
<dbReference type="GO" id="GO:0016787">
    <property type="term" value="F:hydrolase activity"/>
    <property type="evidence" value="ECO:0007669"/>
    <property type="project" value="UniProtKB-KW"/>
</dbReference>
<dbReference type="Gene3D" id="3.60.21.10">
    <property type="match status" value="1"/>
</dbReference>
<name>A0A1L3GN73_9BACT</name>
<evidence type="ECO:0000259" key="2">
    <source>
        <dbReference type="Pfam" id="PF00149"/>
    </source>
</evidence>
<dbReference type="RefSeq" id="WP_072283350.1">
    <property type="nucleotide sequence ID" value="NZ_CP015519.1"/>
</dbReference>
<dbReference type="PANTHER" id="PTHR30337">
    <property type="entry name" value="COMPONENT OF ATP-DEPENDENT DSDNA EXONUCLEASE"/>
    <property type="match status" value="1"/>
</dbReference>
<dbReference type="KEGG" id="pef:A7E78_05725"/>
<reference evidence="3 4" key="1">
    <citation type="journal article" date="2017" name="Genome Announc.">
        <title>Complete Genome Sequences of Two Acetylene-Fermenting Pelobacter acetylenicus Strains.</title>
        <authorList>
            <person name="Sutton J.M."/>
            <person name="Baesman S.M."/>
            <person name="Fierst J.L."/>
            <person name="Poret-Peterson A.T."/>
            <person name="Oremland R.S."/>
            <person name="Dunlap D.S."/>
            <person name="Akob D.M."/>
        </authorList>
    </citation>
    <scope>NUCLEOTIDE SEQUENCE [LARGE SCALE GENOMIC DNA]</scope>
    <source>
        <strain evidence="3 4">SFB93</strain>
    </source>
</reference>
<organism evidence="3 4">
    <name type="scientific">Syntrophotalea acetylenivorans</name>
    <dbReference type="NCBI Taxonomy" id="1842532"/>
    <lineage>
        <taxon>Bacteria</taxon>
        <taxon>Pseudomonadati</taxon>
        <taxon>Thermodesulfobacteriota</taxon>
        <taxon>Desulfuromonadia</taxon>
        <taxon>Desulfuromonadales</taxon>
        <taxon>Syntrophotaleaceae</taxon>
        <taxon>Syntrophotalea</taxon>
    </lineage>
</organism>
<dbReference type="InterPro" id="IPR050535">
    <property type="entry name" value="DNA_Repair-Maintenance_Comp"/>
</dbReference>
<dbReference type="PANTHER" id="PTHR30337:SF7">
    <property type="entry name" value="PHOSPHOESTERASE"/>
    <property type="match status" value="1"/>
</dbReference>
<gene>
    <name evidence="3" type="ORF">A7E78_05725</name>
</gene>
<dbReference type="STRING" id="1842532.A7E78_05725"/>
<accession>A0A1L3GN73</accession>
<proteinExistence type="predicted"/>
<dbReference type="InterPro" id="IPR041796">
    <property type="entry name" value="Mre11_N"/>
</dbReference>
<dbReference type="OrthoDB" id="9773856at2"/>
<dbReference type="Proteomes" id="UP000182517">
    <property type="component" value="Chromosome"/>
</dbReference>
<keyword evidence="4" id="KW-1185">Reference proteome</keyword>
<feature type="domain" description="Calcineurin-like phosphoesterase" evidence="2">
    <location>
        <begin position="2"/>
        <end position="200"/>
    </location>
</feature>
<evidence type="ECO:0000313" key="4">
    <source>
        <dbReference type="Proteomes" id="UP000182517"/>
    </source>
</evidence>
<sequence>MIRILHTADLHLDGSFASLGNRAPQRQVDFLETFERIVTLAIKKDAQLLLVAGDLFDHPRPGKVALGKVQAGLQRLSERGIVPVLLPGTHDSLVSTDAVYRQEDFPGVVLLDQPQVKEPVALTVDGQQVYLYGFAYRSYVSEDALEGMQRRCDEGLHVGLLHGSRQGSPEWNYRKKDLPFSLENLKSWGLDYVALGHYHSFEVLSENERIYACYPGSPEGKRFGENGSRYCALVTIDKNQAAVEPLEVNGRELAEETLDLSGCTELDEAVGRVASLNNSKLLLRLTLTGILEAPIDLSALQSRCEDGFFYLELQDETRLFDSDYARRIEPEETVRGMFVRRARKLMAEVQDDERPVIEHAFREVLTRFRAFSGGDQ</sequence>
<evidence type="ECO:0000256" key="1">
    <source>
        <dbReference type="ARBA" id="ARBA00022801"/>
    </source>
</evidence>
<dbReference type="InterPro" id="IPR029052">
    <property type="entry name" value="Metallo-depent_PP-like"/>
</dbReference>